<evidence type="ECO:0000256" key="7">
    <source>
        <dbReference type="ARBA" id="ARBA00022840"/>
    </source>
</evidence>
<feature type="compositionally biased region" description="Polar residues" evidence="11">
    <location>
        <begin position="11"/>
        <end position="20"/>
    </location>
</feature>
<dbReference type="InterPro" id="IPR027417">
    <property type="entry name" value="P-loop_NTPase"/>
</dbReference>
<protein>
    <submittedName>
        <fullName evidence="15">ABC transporter</fullName>
    </submittedName>
</protein>
<dbReference type="InterPro" id="IPR036640">
    <property type="entry name" value="ABC1_TM_sf"/>
</dbReference>
<dbReference type="Proteomes" id="UP000216454">
    <property type="component" value="Unassembled WGS sequence"/>
</dbReference>
<accession>A0A261F2S2</accession>
<dbReference type="GO" id="GO:0015421">
    <property type="term" value="F:ABC-type oligopeptide transporter activity"/>
    <property type="evidence" value="ECO:0007669"/>
    <property type="project" value="TreeGrafter"/>
</dbReference>
<keyword evidence="5 12" id="KW-0812">Transmembrane</keyword>
<keyword evidence="16" id="KW-1185">Reference proteome</keyword>
<organism evidence="15 16">
    <name type="scientific">Pseudoscardovia suis</name>
    <dbReference type="NCBI Taxonomy" id="987063"/>
    <lineage>
        <taxon>Bacteria</taxon>
        <taxon>Bacillati</taxon>
        <taxon>Actinomycetota</taxon>
        <taxon>Actinomycetes</taxon>
        <taxon>Bifidobacteriales</taxon>
        <taxon>Bifidobacteriaceae</taxon>
        <taxon>Pseudoscardovia</taxon>
    </lineage>
</organism>
<dbReference type="Pfam" id="PF00005">
    <property type="entry name" value="ABC_tran"/>
    <property type="match status" value="1"/>
</dbReference>
<keyword evidence="6" id="KW-0547">Nucleotide-binding</keyword>
<dbReference type="GO" id="GO:0005524">
    <property type="term" value="F:ATP binding"/>
    <property type="evidence" value="ECO:0007669"/>
    <property type="project" value="UniProtKB-KW"/>
</dbReference>
<dbReference type="Gene3D" id="3.40.50.300">
    <property type="entry name" value="P-loop containing nucleotide triphosphate hydrolases"/>
    <property type="match status" value="1"/>
</dbReference>
<feature type="transmembrane region" description="Helical" evidence="12">
    <location>
        <begin position="184"/>
        <end position="202"/>
    </location>
</feature>
<evidence type="ECO:0000256" key="1">
    <source>
        <dbReference type="ARBA" id="ARBA00004429"/>
    </source>
</evidence>
<dbReference type="FunFam" id="3.40.50.300:FF:000221">
    <property type="entry name" value="Multidrug ABC transporter ATP-binding protein"/>
    <property type="match status" value="1"/>
</dbReference>
<dbReference type="InterPro" id="IPR003439">
    <property type="entry name" value="ABC_transporter-like_ATP-bd"/>
</dbReference>
<keyword evidence="7" id="KW-0067">ATP-binding</keyword>
<dbReference type="PROSITE" id="PS50929">
    <property type="entry name" value="ABC_TM1F"/>
    <property type="match status" value="1"/>
</dbReference>
<dbReference type="CDD" id="cd18548">
    <property type="entry name" value="ABC_6TM_Tm287_like"/>
    <property type="match status" value="1"/>
</dbReference>
<evidence type="ECO:0000259" key="13">
    <source>
        <dbReference type="PROSITE" id="PS50893"/>
    </source>
</evidence>
<dbReference type="PANTHER" id="PTHR43394">
    <property type="entry name" value="ATP-DEPENDENT PERMEASE MDL1, MITOCHONDRIAL"/>
    <property type="match status" value="1"/>
</dbReference>
<feature type="domain" description="ABC transporter" evidence="13">
    <location>
        <begin position="388"/>
        <end position="624"/>
    </location>
</feature>
<feature type="region of interest" description="Disordered" evidence="11">
    <location>
        <begin position="1"/>
        <end position="24"/>
    </location>
</feature>
<dbReference type="InterPro" id="IPR039421">
    <property type="entry name" value="Type_1_exporter"/>
</dbReference>
<comment type="subcellular location">
    <subcellularLocation>
        <location evidence="1">Cell inner membrane</location>
        <topology evidence="1">Multi-pass membrane protein</topology>
    </subcellularLocation>
</comment>
<dbReference type="GO" id="GO:0005886">
    <property type="term" value="C:plasma membrane"/>
    <property type="evidence" value="ECO:0007669"/>
    <property type="project" value="UniProtKB-SubCell"/>
</dbReference>
<evidence type="ECO:0000256" key="10">
    <source>
        <dbReference type="ARBA" id="ARBA00023455"/>
    </source>
</evidence>
<dbReference type="SUPFAM" id="SSF52540">
    <property type="entry name" value="P-loop containing nucleoside triphosphate hydrolases"/>
    <property type="match status" value="1"/>
</dbReference>
<evidence type="ECO:0000313" key="16">
    <source>
        <dbReference type="Proteomes" id="UP000216454"/>
    </source>
</evidence>
<name>A0A261F2S2_9BIFI</name>
<evidence type="ECO:0000256" key="12">
    <source>
        <dbReference type="SAM" id="Phobius"/>
    </source>
</evidence>
<keyword evidence="2" id="KW-0813">Transport</keyword>
<evidence type="ECO:0000313" key="15">
    <source>
        <dbReference type="EMBL" id="OZG53420.1"/>
    </source>
</evidence>
<evidence type="ECO:0000256" key="9">
    <source>
        <dbReference type="ARBA" id="ARBA00023136"/>
    </source>
</evidence>
<gene>
    <name evidence="15" type="ORF">PSSU_0186</name>
</gene>
<evidence type="ECO:0000256" key="4">
    <source>
        <dbReference type="ARBA" id="ARBA00022519"/>
    </source>
</evidence>
<feature type="domain" description="ABC transmembrane type-1" evidence="14">
    <location>
        <begin position="74"/>
        <end position="353"/>
    </location>
</feature>
<proteinExistence type="inferred from homology"/>
<dbReference type="PROSITE" id="PS50893">
    <property type="entry name" value="ABC_TRANSPORTER_2"/>
    <property type="match status" value="1"/>
</dbReference>
<feature type="transmembrane region" description="Helical" evidence="12">
    <location>
        <begin position="332"/>
        <end position="355"/>
    </location>
</feature>
<evidence type="ECO:0000259" key="14">
    <source>
        <dbReference type="PROSITE" id="PS50929"/>
    </source>
</evidence>
<evidence type="ECO:0000256" key="5">
    <source>
        <dbReference type="ARBA" id="ARBA00022692"/>
    </source>
</evidence>
<feature type="transmembrane region" description="Helical" evidence="12">
    <location>
        <begin position="67"/>
        <end position="91"/>
    </location>
</feature>
<feature type="transmembrane region" description="Helical" evidence="12">
    <location>
        <begin position="103"/>
        <end position="124"/>
    </location>
</feature>
<dbReference type="GO" id="GO:0016887">
    <property type="term" value="F:ATP hydrolysis activity"/>
    <property type="evidence" value="ECO:0007669"/>
    <property type="project" value="InterPro"/>
</dbReference>
<reference evidence="15 16" key="1">
    <citation type="journal article" date="2017" name="BMC Genomics">
        <title>Comparative genomic and phylogenomic analyses of the Bifidobacteriaceae family.</title>
        <authorList>
            <person name="Lugli G.A."/>
            <person name="Milani C."/>
            <person name="Turroni F."/>
            <person name="Duranti S."/>
            <person name="Mancabelli L."/>
            <person name="Mangifesta M."/>
            <person name="Ferrario C."/>
            <person name="Modesto M."/>
            <person name="Mattarelli P."/>
            <person name="Jiri K."/>
            <person name="van Sinderen D."/>
            <person name="Ventura M."/>
        </authorList>
    </citation>
    <scope>NUCLEOTIDE SEQUENCE [LARGE SCALE GENOMIC DNA]</scope>
    <source>
        <strain evidence="15 16">DSM 24744</strain>
    </source>
</reference>
<dbReference type="Gene3D" id="1.20.1560.10">
    <property type="entry name" value="ABC transporter type 1, transmembrane domain"/>
    <property type="match status" value="1"/>
</dbReference>
<dbReference type="SUPFAM" id="SSF90123">
    <property type="entry name" value="ABC transporter transmembrane region"/>
    <property type="match status" value="1"/>
</dbReference>
<comment type="caution">
    <text evidence="15">The sequence shown here is derived from an EMBL/GenBank/DDBJ whole genome shotgun (WGS) entry which is preliminary data.</text>
</comment>
<evidence type="ECO:0000256" key="8">
    <source>
        <dbReference type="ARBA" id="ARBA00022989"/>
    </source>
</evidence>
<evidence type="ECO:0000256" key="6">
    <source>
        <dbReference type="ARBA" id="ARBA00022741"/>
    </source>
</evidence>
<keyword evidence="9 12" id="KW-0472">Membrane</keyword>
<dbReference type="PANTHER" id="PTHR43394:SF1">
    <property type="entry name" value="ATP-BINDING CASSETTE SUB-FAMILY B MEMBER 10, MITOCHONDRIAL"/>
    <property type="match status" value="1"/>
</dbReference>
<dbReference type="EMBL" id="MWWQ01000004">
    <property type="protein sequence ID" value="OZG53420.1"/>
    <property type="molecule type" value="Genomic_DNA"/>
</dbReference>
<keyword evidence="3" id="KW-1003">Cell membrane</keyword>
<evidence type="ECO:0000256" key="3">
    <source>
        <dbReference type="ARBA" id="ARBA00022475"/>
    </source>
</evidence>
<evidence type="ECO:0000256" key="11">
    <source>
        <dbReference type="SAM" id="MobiDB-lite"/>
    </source>
</evidence>
<sequence length="646" mass="70435">MSARNDAARTIDNTPTAPNTASGESAARAAMALVAADQEKRDSELAKPTHVIRTLGHSLREYKKESLLTPATVAVEAILEMIIPTVMALLIDRGITGGSMPKVWQYGAILLVCAIVSAVAGTLAGRYSAVAAAGFAKNLRHDVFKKVQGFSFTNIDRFSTGSIITRCTTDITNLQNSYQMLIRVGVRAPMLIIVAWILSFRISPSISMIFLVAIPILGGGLIAIAAYVHPIFERTFHLYDALNNDVDENLQGIRVVKSYNRENHEIGKFSRISQLIYKNFVKAEHTLSFNAPLMDGCIYTTLLLISWLGAKQIVASGNNAALGMTTGDLTALIAYALQIMMSLMMVSMIFVLIIISQASAERVCQVLQEASTVTNPDKPLTDVPDGSIEFDHVTFRYAKTAEKPVLDDIDIKIPSGAVVGIIGGTGSSKSSLVQLIPRLYDVTEGSLKVGGHDVRDYDLTLLRDQVAVVLQKNVLFSGTIADNLRWGNPNATDDEVRRAAQIAQADGFVQEFPDKYDTWIEQGGTNVSGGQRQRLCIARALLKKPKILILDDSTSAVDTKTDYLIRQGLRQDIPQTTKIIIAQRLSSVQDADMILIMKNGAIAAKGTHDELLQTSDEYRAIYELQTKNHAAGIDEHAQETQEGDAR</sequence>
<dbReference type="AlphaFoldDB" id="A0A261F2S2"/>
<evidence type="ECO:0000256" key="2">
    <source>
        <dbReference type="ARBA" id="ARBA00022448"/>
    </source>
</evidence>
<feature type="transmembrane region" description="Helical" evidence="12">
    <location>
        <begin position="208"/>
        <end position="228"/>
    </location>
</feature>
<keyword evidence="8 12" id="KW-1133">Transmembrane helix</keyword>
<dbReference type="InterPro" id="IPR011527">
    <property type="entry name" value="ABC1_TM_dom"/>
</dbReference>
<comment type="similarity">
    <text evidence="10">Belongs to the ABC transporter superfamily. Siderophore-Fe(3+) uptake transporter (SIUT) (TC 3.A.1.21) family.</text>
</comment>
<dbReference type="InterPro" id="IPR017871">
    <property type="entry name" value="ABC_transporter-like_CS"/>
</dbReference>
<dbReference type="PROSITE" id="PS00211">
    <property type="entry name" value="ABC_TRANSPORTER_1"/>
    <property type="match status" value="1"/>
</dbReference>
<dbReference type="Pfam" id="PF00664">
    <property type="entry name" value="ABC_membrane"/>
    <property type="match status" value="1"/>
</dbReference>
<keyword evidence="4" id="KW-0997">Cell inner membrane</keyword>
<dbReference type="InterPro" id="IPR003593">
    <property type="entry name" value="AAA+_ATPase"/>
</dbReference>
<dbReference type="SMART" id="SM00382">
    <property type="entry name" value="AAA"/>
    <property type="match status" value="1"/>
</dbReference>